<dbReference type="InterPro" id="IPR011033">
    <property type="entry name" value="PRC_barrel-like_sf"/>
</dbReference>
<dbReference type="NCBIfam" id="TIGR02888">
    <property type="entry name" value="spore_YlmC_YmxH"/>
    <property type="match status" value="1"/>
</dbReference>
<dbReference type="InterPro" id="IPR014238">
    <property type="entry name" value="Spore_YlmC/YmxH"/>
</dbReference>
<dbReference type="SUPFAM" id="SSF50346">
    <property type="entry name" value="PRC-barrel domain"/>
    <property type="match status" value="1"/>
</dbReference>
<dbReference type="Pfam" id="PF05239">
    <property type="entry name" value="PRC"/>
    <property type="match status" value="1"/>
</dbReference>
<sequence>MTNYWDLIEKDVVNIKDGEIMGRFDDVEIDTKKGKIIGFYIEEASKFMGMLGKSKARRIKWEEILKIGIDVIIVNVDDDVNNKAIKDMLE</sequence>
<proteinExistence type="predicted"/>
<dbReference type="EMBL" id="JACBNQ010000008">
    <property type="protein sequence ID" value="NYB74268.1"/>
    <property type="molecule type" value="Genomic_DNA"/>
</dbReference>
<keyword evidence="3" id="KW-1185">Reference proteome</keyword>
<name>A0A974BJE1_SEDHY</name>
<protein>
    <submittedName>
        <fullName evidence="2">YlmC/YmxH family sporulation protein</fullName>
    </submittedName>
</protein>
<accession>A0A974BJE1</accession>
<feature type="domain" description="PRC-barrel" evidence="1">
    <location>
        <begin position="6"/>
        <end position="79"/>
    </location>
</feature>
<dbReference type="PANTHER" id="PTHR40061">
    <property type="entry name" value="SPORULATION PROTEIN YLMC-RELATED"/>
    <property type="match status" value="1"/>
</dbReference>
<dbReference type="Proteomes" id="UP000611629">
    <property type="component" value="Unassembled WGS sequence"/>
</dbReference>
<dbReference type="Gene3D" id="2.30.30.240">
    <property type="entry name" value="PRC-barrel domain"/>
    <property type="match status" value="1"/>
</dbReference>
<dbReference type="AlphaFoldDB" id="A0A974BJE1"/>
<dbReference type="RefSeq" id="WP_179237972.1">
    <property type="nucleotide sequence ID" value="NZ_JACBNQ010000008.1"/>
</dbReference>
<dbReference type="InterPro" id="IPR027275">
    <property type="entry name" value="PRC-brl_dom"/>
</dbReference>
<evidence type="ECO:0000313" key="3">
    <source>
        <dbReference type="Proteomes" id="UP000611629"/>
    </source>
</evidence>
<comment type="caution">
    <text evidence="2">The sequence shown here is derived from an EMBL/GenBank/DDBJ whole genome shotgun (WGS) entry which is preliminary data.</text>
</comment>
<gene>
    <name evidence="2" type="ORF">HZF24_08935</name>
</gene>
<evidence type="ECO:0000259" key="1">
    <source>
        <dbReference type="Pfam" id="PF05239"/>
    </source>
</evidence>
<evidence type="ECO:0000313" key="2">
    <source>
        <dbReference type="EMBL" id="NYB74268.1"/>
    </source>
</evidence>
<reference evidence="2" key="1">
    <citation type="submission" date="2020-07" db="EMBL/GenBank/DDBJ databases">
        <title>Genomic analysis of a strain of Sedimentibacter Hydroxybenzoicus DSM7310.</title>
        <authorList>
            <person name="Ma S."/>
        </authorList>
    </citation>
    <scope>NUCLEOTIDE SEQUENCE</scope>
    <source>
        <strain evidence="2">DSM 7310</strain>
    </source>
</reference>
<organism evidence="2 3">
    <name type="scientific">Sedimentibacter hydroxybenzoicus DSM 7310</name>
    <dbReference type="NCBI Taxonomy" id="1123245"/>
    <lineage>
        <taxon>Bacteria</taxon>
        <taxon>Bacillati</taxon>
        <taxon>Bacillota</taxon>
        <taxon>Tissierellia</taxon>
        <taxon>Sedimentibacter</taxon>
    </lineage>
</organism>
<dbReference type="PANTHER" id="PTHR40061:SF1">
    <property type="entry name" value="SPORULATION PROTEIN YLMC-RELATED"/>
    <property type="match status" value="1"/>
</dbReference>